<dbReference type="Proteomes" id="UP001156215">
    <property type="component" value="Chromosome"/>
</dbReference>
<dbReference type="RefSeq" id="WP_269309343.1">
    <property type="nucleotide sequence ID" value="NZ_CP098242.1"/>
</dbReference>
<dbReference type="KEGG" id="ovb:NB640_01315"/>
<dbReference type="SUPFAM" id="SSF109604">
    <property type="entry name" value="HD-domain/PDEase-like"/>
    <property type="match status" value="1"/>
</dbReference>
<accession>A0A9E9P3S0</accession>
<proteinExistence type="predicted"/>
<evidence type="ECO:0000313" key="1">
    <source>
        <dbReference type="EMBL" id="WAW10333.1"/>
    </source>
</evidence>
<dbReference type="Pfam" id="PF12917">
    <property type="entry name" value="YfbR-like"/>
    <property type="match status" value="1"/>
</dbReference>
<reference evidence="1" key="1">
    <citation type="journal article" date="2022" name="Front. Microbiol.">
        <title>New perspectives on an old grouping: The genomic and phenotypic variability of Oxalobacter formigenes and the implications for calcium oxalate stone prevention.</title>
        <authorList>
            <person name="Chmiel J.A."/>
            <person name="Carr C."/>
            <person name="Stuivenberg G.A."/>
            <person name="Venema R."/>
            <person name="Chanyi R.M."/>
            <person name="Al K.F."/>
            <person name="Giguere D."/>
            <person name="Say H."/>
            <person name="Akouris P.P."/>
            <person name="Dominguez Romero S.A."/>
            <person name="Kwong A."/>
            <person name="Tai V."/>
            <person name="Koval S.F."/>
            <person name="Razvi H."/>
            <person name="Bjazevic J."/>
            <person name="Burton J.P."/>
        </authorList>
    </citation>
    <scope>NUCLEOTIDE SEQUENCE</scope>
    <source>
        <strain evidence="1">WoOx3</strain>
    </source>
</reference>
<name>A0A9E9P3S0_9BURK</name>
<protein>
    <submittedName>
        <fullName evidence="1">Metal-dependent phosphohydrolase</fullName>
    </submittedName>
</protein>
<dbReference type="Gene3D" id="1.10.3210.10">
    <property type="entry name" value="Hypothetical protein af1432"/>
    <property type="match status" value="1"/>
</dbReference>
<dbReference type="EMBL" id="CP098242">
    <property type="protein sequence ID" value="WAW10333.1"/>
    <property type="molecule type" value="Genomic_DNA"/>
</dbReference>
<sequence length="187" mass="21421">MYQEKTLTEYMLVKSEILTSSGDYFSFINPDAYHFEIETIAHALSHLCRFTGHTAEFYSVAQHSVLVSSLLPREMQLAGLLHDATEAFVGDMTKPLKDMFPEFRRIEKNIESAICRQYGIACPMPHEVKQADLILLATEQRDLMPHVDLQWSYLEGVEAMKEKITPWAPALAKEWFLARFYALTAAN</sequence>
<gene>
    <name evidence="1" type="ORF">NB640_01315</name>
</gene>
<organism evidence="1 2">
    <name type="scientific">Oxalobacter vibrioformis</name>
    <dbReference type="NCBI Taxonomy" id="933080"/>
    <lineage>
        <taxon>Bacteria</taxon>
        <taxon>Pseudomonadati</taxon>
        <taxon>Pseudomonadota</taxon>
        <taxon>Betaproteobacteria</taxon>
        <taxon>Burkholderiales</taxon>
        <taxon>Oxalobacteraceae</taxon>
        <taxon>Oxalobacter</taxon>
    </lineage>
</organism>
<dbReference type="AlphaFoldDB" id="A0A9E9P3S0"/>
<keyword evidence="2" id="KW-1185">Reference proteome</keyword>
<evidence type="ECO:0000313" key="2">
    <source>
        <dbReference type="Proteomes" id="UP001156215"/>
    </source>
</evidence>